<gene>
    <name evidence="7" type="ordered locus">Adeh_2558</name>
</gene>
<dbReference type="RefSeq" id="WP_011421610.1">
    <property type="nucleotide sequence ID" value="NC_007760.1"/>
</dbReference>
<comment type="function">
    <text evidence="1 5">May be involved in the biosynthesis of molybdopterin.</text>
</comment>
<dbReference type="GO" id="GO:0005829">
    <property type="term" value="C:cytosol"/>
    <property type="evidence" value="ECO:0007669"/>
    <property type="project" value="TreeGrafter"/>
</dbReference>
<comment type="pathway">
    <text evidence="2 5">Cofactor biosynthesis; molybdopterin biosynthesis.</text>
</comment>
<name>Q2IKZ9_ANADE</name>
<accession>Q2IKZ9</accession>
<dbReference type="PANTHER" id="PTHR43232">
    <property type="entry name" value="MOLYBDENUM COFACTOR BIOSYNTHESIS PROTEIN B"/>
    <property type="match status" value="1"/>
</dbReference>
<dbReference type="InterPro" id="IPR012245">
    <property type="entry name" value="MoaB"/>
</dbReference>
<dbReference type="HOGENOM" id="CLU_077358_2_2_7"/>
<dbReference type="InterPro" id="IPR001453">
    <property type="entry name" value="MoaB/Mog_dom"/>
</dbReference>
<dbReference type="NCBIfam" id="TIGR00177">
    <property type="entry name" value="molyb_syn"/>
    <property type="match status" value="1"/>
</dbReference>
<proteinExistence type="inferred from homology"/>
<dbReference type="EMBL" id="CP000251">
    <property type="protein sequence ID" value="ABC82328.1"/>
    <property type="molecule type" value="Genomic_DNA"/>
</dbReference>
<evidence type="ECO:0000256" key="4">
    <source>
        <dbReference type="ARBA" id="ARBA00015262"/>
    </source>
</evidence>
<dbReference type="Pfam" id="PF00994">
    <property type="entry name" value="MoCF_biosynth"/>
    <property type="match status" value="1"/>
</dbReference>
<dbReference type="SMART" id="SM00852">
    <property type="entry name" value="MoCF_biosynth"/>
    <property type="match status" value="1"/>
</dbReference>
<protein>
    <recommendedName>
        <fullName evidence="4 5">Molybdenum cofactor biosynthesis protein B</fullName>
    </recommendedName>
</protein>
<dbReference type="Gene3D" id="3.40.980.10">
    <property type="entry name" value="MoaB/Mog-like domain"/>
    <property type="match status" value="1"/>
</dbReference>
<reference evidence="7 8" key="1">
    <citation type="submission" date="2006-01" db="EMBL/GenBank/DDBJ databases">
        <title>Complete sequence of Anaeromyxobacter dehalogenans 2CP-C.</title>
        <authorList>
            <consortium name="US DOE Joint Genome Institute"/>
            <person name="Copeland A."/>
            <person name="Lucas S."/>
            <person name="Lapidus A."/>
            <person name="Barry K."/>
            <person name="Detter J.C."/>
            <person name="Glavina T."/>
            <person name="Hammon N."/>
            <person name="Israni S."/>
            <person name="Pitluck S."/>
            <person name="Brettin T."/>
            <person name="Bruce D."/>
            <person name="Han C."/>
            <person name="Tapia R."/>
            <person name="Gilna P."/>
            <person name="Kiss H."/>
            <person name="Schmutz J."/>
            <person name="Larimer F."/>
            <person name="Land M."/>
            <person name="Kyrpides N."/>
            <person name="Anderson I."/>
            <person name="Sanford R.A."/>
            <person name="Ritalahti K.M."/>
            <person name="Thomas H.S."/>
            <person name="Kirby J.R."/>
            <person name="Zhulin I.B."/>
            <person name="Loeffler F.E."/>
            <person name="Richardson P."/>
        </authorList>
    </citation>
    <scope>NUCLEOTIDE SEQUENCE [LARGE SCALE GENOMIC DNA]</scope>
    <source>
        <strain evidence="7 8">2CP-C</strain>
    </source>
</reference>
<dbReference type="AlphaFoldDB" id="Q2IKZ9"/>
<sequence length="170" mass="18167">MGHQEHRHEAPKRVRVFVITASDTRGEAEDESGAFLKHAVFAAGHDVAGSRIVKDEPAQLRAALDEAAAAGAEAIVVNGGTGIAGRDRTYEAVAGVLEKRLDGFGELFRMLSFQEIGSAAMLSRAVAGTWGGRVIFSVPGSRAAVRLAWEKLIGPELGHVIRELRKDQGR</sequence>
<dbReference type="PANTHER" id="PTHR43232:SF2">
    <property type="entry name" value="MOLYBDENUM COFACTOR BIOSYNTHESIS PROTEIN B"/>
    <property type="match status" value="1"/>
</dbReference>
<evidence type="ECO:0000313" key="8">
    <source>
        <dbReference type="Proteomes" id="UP000001935"/>
    </source>
</evidence>
<dbReference type="UniPathway" id="UPA00344"/>
<dbReference type="KEGG" id="ade:Adeh_2558"/>
<evidence type="ECO:0000313" key="7">
    <source>
        <dbReference type="EMBL" id="ABC82328.1"/>
    </source>
</evidence>
<dbReference type="FunFam" id="3.40.980.10:FF:000006">
    <property type="entry name" value="Molybdenum cofactor biosynthesis protein B"/>
    <property type="match status" value="1"/>
</dbReference>
<evidence type="ECO:0000256" key="5">
    <source>
        <dbReference type="PIRNR" id="PIRNR006443"/>
    </source>
</evidence>
<evidence type="ECO:0000259" key="6">
    <source>
        <dbReference type="SMART" id="SM00852"/>
    </source>
</evidence>
<dbReference type="GO" id="GO:0006777">
    <property type="term" value="P:Mo-molybdopterin cofactor biosynthetic process"/>
    <property type="evidence" value="ECO:0007669"/>
    <property type="project" value="UniProtKB-UniRule"/>
</dbReference>
<dbReference type="CDD" id="cd00886">
    <property type="entry name" value="MogA_MoaB"/>
    <property type="match status" value="1"/>
</dbReference>
<dbReference type="eggNOG" id="COG0521">
    <property type="taxonomic scope" value="Bacteria"/>
</dbReference>
<feature type="domain" description="MoaB/Mog" evidence="6">
    <location>
        <begin position="17"/>
        <end position="160"/>
    </location>
</feature>
<dbReference type="OrthoDB" id="9784492at2"/>
<organism evidence="7 8">
    <name type="scientific">Anaeromyxobacter dehalogenans (strain 2CP-C)</name>
    <dbReference type="NCBI Taxonomy" id="290397"/>
    <lineage>
        <taxon>Bacteria</taxon>
        <taxon>Pseudomonadati</taxon>
        <taxon>Myxococcota</taxon>
        <taxon>Myxococcia</taxon>
        <taxon>Myxococcales</taxon>
        <taxon>Cystobacterineae</taxon>
        <taxon>Anaeromyxobacteraceae</taxon>
        <taxon>Anaeromyxobacter</taxon>
    </lineage>
</organism>
<comment type="similarity">
    <text evidence="3 5">Belongs to the MoaB/Mog family.</text>
</comment>
<evidence type="ECO:0000256" key="1">
    <source>
        <dbReference type="ARBA" id="ARBA00003487"/>
    </source>
</evidence>
<dbReference type="SUPFAM" id="SSF53218">
    <property type="entry name" value="Molybdenum cofactor biosynthesis proteins"/>
    <property type="match status" value="1"/>
</dbReference>
<dbReference type="Proteomes" id="UP000001935">
    <property type="component" value="Chromosome"/>
</dbReference>
<dbReference type="PIRSF" id="PIRSF006443">
    <property type="entry name" value="MoaB"/>
    <property type="match status" value="1"/>
</dbReference>
<dbReference type="STRING" id="290397.Adeh_2558"/>
<evidence type="ECO:0000256" key="3">
    <source>
        <dbReference type="ARBA" id="ARBA00006112"/>
    </source>
</evidence>
<dbReference type="InterPro" id="IPR036425">
    <property type="entry name" value="MoaB/Mog-like_dom_sf"/>
</dbReference>
<evidence type="ECO:0000256" key="2">
    <source>
        <dbReference type="ARBA" id="ARBA00005046"/>
    </source>
</evidence>
<keyword evidence="5" id="KW-0501">Molybdenum cofactor biosynthesis</keyword>